<dbReference type="EMBL" id="BAABKM010000002">
    <property type="protein sequence ID" value="GAA4700410.1"/>
    <property type="molecule type" value="Genomic_DNA"/>
</dbReference>
<feature type="domain" description="Mce/MlaD" evidence="3">
    <location>
        <begin position="46"/>
        <end position="123"/>
    </location>
</feature>
<evidence type="ECO:0000256" key="2">
    <source>
        <dbReference type="SAM" id="Phobius"/>
    </source>
</evidence>
<evidence type="ECO:0000259" key="3">
    <source>
        <dbReference type="Pfam" id="PF02470"/>
    </source>
</evidence>
<dbReference type="InterPro" id="IPR005693">
    <property type="entry name" value="Mce"/>
</dbReference>
<feature type="region of interest" description="Disordered" evidence="1">
    <location>
        <begin position="365"/>
        <end position="394"/>
    </location>
</feature>
<dbReference type="NCBIfam" id="TIGR00996">
    <property type="entry name" value="Mtu_fam_mce"/>
    <property type="match status" value="1"/>
</dbReference>
<protein>
    <submittedName>
        <fullName evidence="5">MCE family protein</fullName>
    </submittedName>
</protein>
<proteinExistence type="predicted"/>
<organism evidence="5 6">
    <name type="scientific">Nocardioides conyzicola</name>
    <dbReference type="NCBI Taxonomy" id="1651781"/>
    <lineage>
        <taxon>Bacteria</taxon>
        <taxon>Bacillati</taxon>
        <taxon>Actinomycetota</taxon>
        <taxon>Actinomycetes</taxon>
        <taxon>Propionibacteriales</taxon>
        <taxon>Nocardioidaceae</taxon>
        <taxon>Nocardioides</taxon>
    </lineage>
</organism>
<comment type="caution">
    <text evidence="5">The sequence shown here is derived from an EMBL/GenBank/DDBJ whole genome shotgun (WGS) entry which is preliminary data.</text>
</comment>
<dbReference type="InterPro" id="IPR052336">
    <property type="entry name" value="MlaD_Phospholipid_Transporter"/>
</dbReference>
<gene>
    <name evidence="5" type="ORF">GCM10023349_16440</name>
</gene>
<feature type="transmembrane region" description="Helical" evidence="2">
    <location>
        <begin position="20"/>
        <end position="38"/>
    </location>
</feature>
<evidence type="ECO:0000259" key="4">
    <source>
        <dbReference type="Pfam" id="PF11887"/>
    </source>
</evidence>
<dbReference type="InterPro" id="IPR003399">
    <property type="entry name" value="Mce/MlaD"/>
</dbReference>
<keyword evidence="2" id="KW-1133">Transmembrane helix</keyword>
<sequence length="437" mass="47132">MGDGMARSSLGSASLPKVMGIVFLCLLVAGVYLTYAIFTKKYTDYDKVTLQTSTIGLQLPERADVKIRGVLVGEVLDFKANGAGDGADLTLGIFPDQLDSIPADVTGSIVPKTLFGEKYVALVVPDKPETDHIEAGATIKRTVVSTEVEEVLSDLYPLLRTVQPAQINQTLNALATALDGRGDQLGDNIETLNSYLKRINPQIPKLVEDLRLTSQVSDNYADVMPQIAQILDDTVVTTGTLEGREKKLHALFQDVSAFSDTATDFLDQNGDNLIRLSEVGQQQLRVFAKYAPEYNCLTRGIVNAGKLQAEAFRGFTLHIVLETLPHQPRAYNAGDTPRFGENRGPNCLHLPNPPWNQSNPVRHQPNFNDGVDEPTGKGTSRVAPNASFRTSAPGSAEETALLRSLLGPALGVSDSDVPDLGVLLLGPMARGAEVSLR</sequence>
<accession>A0ABP8X404</accession>
<dbReference type="InterPro" id="IPR024516">
    <property type="entry name" value="Mce_C"/>
</dbReference>
<evidence type="ECO:0000313" key="5">
    <source>
        <dbReference type="EMBL" id="GAA4700410.1"/>
    </source>
</evidence>
<dbReference type="PANTHER" id="PTHR33371">
    <property type="entry name" value="INTERMEMBRANE PHOSPHOLIPID TRANSPORT SYSTEM BINDING PROTEIN MLAD-RELATED"/>
    <property type="match status" value="1"/>
</dbReference>
<name>A0ABP8X404_9ACTN</name>
<evidence type="ECO:0000313" key="6">
    <source>
        <dbReference type="Proteomes" id="UP001499974"/>
    </source>
</evidence>
<keyword evidence="6" id="KW-1185">Reference proteome</keyword>
<keyword evidence="2" id="KW-0812">Transmembrane</keyword>
<dbReference type="PANTHER" id="PTHR33371:SF19">
    <property type="entry name" value="MCE-FAMILY PROTEIN MCE4A"/>
    <property type="match status" value="1"/>
</dbReference>
<dbReference type="Pfam" id="PF02470">
    <property type="entry name" value="MlaD"/>
    <property type="match status" value="1"/>
</dbReference>
<reference evidence="6" key="1">
    <citation type="journal article" date="2019" name="Int. J. Syst. Evol. Microbiol.">
        <title>The Global Catalogue of Microorganisms (GCM) 10K type strain sequencing project: providing services to taxonomists for standard genome sequencing and annotation.</title>
        <authorList>
            <consortium name="The Broad Institute Genomics Platform"/>
            <consortium name="The Broad Institute Genome Sequencing Center for Infectious Disease"/>
            <person name="Wu L."/>
            <person name="Ma J."/>
        </authorList>
    </citation>
    <scope>NUCLEOTIDE SEQUENCE [LARGE SCALE GENOMIC DNA]</scope>
    <source>
        <strain evidence="6">JCM 18531</strain>
    </source>
</reference>
<keyword evidence="2" id="KW-0472">Membrane</keyword>
<dbReference type="Pfam" id="PF11887">
    <property type="entry name" value="Mce4_CUP1"/>
    <property type="match status" value="1"/>
</dbReference>
<evidence type="ECO:0000256" key="1">
    <source>
        <dbReference type="SAM" id="MobiDB-lite"/>
    </source>
</evidence>
<dbReference type="Proteomes" id="UP001499974">
    <property type="component" value="Unassembled WGS sequence"/>
</dbReference>
<feature type="domain" description="Mammalian cell entry C-terminal" evidence="4">
    <location>
        <begin position="130"/>
        <end position="345"/>
    </location>
</feature>